<dbReference type="InterPro" id="IPR035965">
    <property type="entry name" value="PAS-like_dom_sf"/>
</dbReference>
<evidence type="ECO:0000256" key="4">
    <source>
        <dbReference type="ARBA" id="ARBA00022679"/>
    </source>
</evidence>
<evidence type="ECO:0000256" key="1">
    <source>
        <dbReference type="ARBA" id="ARBA00000085"/>
    </source>
</evidence>
<dbReference type="HOGENOM" id="CLU_1060915_0_0_5"/>
<organism evidence="7 8">
    <name type="scientific">Maritimibacter alkaliphilus HTCC2654</name>
    <dbReference type="NCBI Taxonomy" id="314271"/>
    <lineage>
        <taxon>Bacteria</taxon>
        <taxon>Pseudomonadati</taxon>
        <taxon>Pseudomonadota</taxon>
        <taxon>Alphaproteobacteria</taxon>
        <taxon>Rhodobacterales</taxon>
        <taxon>Roseobacteraceae</taxon>
        <taxon>Maritimibacter</taxon>
    </lineage>
</organism>
<comment type="catalytic activity">
    <reaction evidence="1">
        <text>ATP + protein L-histidine = ADP + protein N-phospho-L-histidine.</text>
        <dbReference type="EC" id="2.7.13.3"/>
    </reaction>
</comment>
<dbReference type="InterPro" id="IPR013655">
    <property type="entry name" value="PAS_fold_3"/>
</dbReference>
<evidence type="ECO:0000313" key="8">
    <source>
        <dbReference type="Proteomes" id="UP000002931"/>
    </source>
</evidence>
<dbReference type="PANTHER" id="PTHR43304">
    <property type="entry name" value="PHYTOCHROME-LIKE PROTEIN CPH1"/>
    <property type="match status" value="1"/>
</dbReference>
<protein>
    <recommendedName>
        <fullName evidence="2">histidine kinase</fullName>
        <ecNumber evidence="2">2.7.13.3</ecNumber>
    </recommendedName>
</protein>
<evidence type="ECO:0000259" key="6">
    <source>
        <dbReference type="PROSITE" id="PS50113"/>
    </source>
</evidence>
<gene>
    <name evidence="7" type="ORF">RB2654_15035</name>
</gene>
<dbReference type="InterPro" id="IPR052162">
    <property type="entry name" value="Sensor_kinase/Photoreceptor"/>
</dbReference>
<dbReference type="InterPro" id="IPR000700">
    <property type="entry name" value="PAS-assoc_C"/>
</dbReference>
<accession>A3VH56</accession>
<dbReference type="EC" id="2.7.13.3" evidence="2"/>
<keyword evidence="3" id="KW-0597">Phosphoprotein</keyword>
<comment type="caution">
    <text evidence="7">The sequence shown here is derived from an EMBL/GenBank/DDBJ whole genome shotgun (WGS) entry which is preliminary data.</text>
</comment>
<keyword evidence="4" id="KW-0808">Transferase</keyword>
<evidence type="ECO:0000256" key="2">
    <source>
        <dbReference type="ARBA" id="ARBA00012438"/>
    </source>
</evidence>
<dbReference type="CDD" id="cd00130">
    <property type="entry name" value="PAS"/>
    <property type="match status" value="1"/>
</dbReference>
<feature type="domain" description="PAC" evidence="6">
    <location>
        <begin position="98"/>
        <end position="150"/>
    </location>
</feature>
<dbReference type="GO" id="GO:0004673">
    <property type="term" value="F:protein histidine kinase activity"/>
    <property type="evidence" value="ECO:0007669"/>
    <property type="project" value="UniProtKB-EC"/>
</dbReference>
<sequence length="262" mass="29467">MSTEGEGLIGLIVLADEVDMSIEGKLNETLRTFGDIGTWKMNLTTGELDWSRETYLIHGIDPDNHRRQLDEGVNFYHPDDQAMVRTAIDKTVETGEPFHFFARLNRADGRTIVVEAAGSSVRNEAGEAVALVGVFRDFSRQRNEDLLVQHYNEVAADQGIGFYSYDIEHDLPYWSPQLYDILGLDPSEPPVVDTALRLFVGDARDRVADYMQSAIEKNEPYDYVEEIERPDGSRAKCRGTGRAEVDENGKATHLYGSFQIVT</sequence>
<dbReference type="SUPFAM" id="SSF55785">
    <property type="entry name" value="PYP-like sensor domain (PAS domain)"/>
    <property type="match status" value="2"/>
</dbReference>
<dbReference type="Pfam" id="PF08447">
    <property type="entry name" value="PAS_3"/>
    <property type="match status" value="2"/>
</dbReference>
<dbReference type="PANTHER" id="PTHR43304:SF1">
    <property type="entry name" value="PAC DOMAIN-CONTAINING PROTEIN"/>
    <property type="match status" value="1"/>
</dbReference>
<dbReference type="STRING" id="314271.RB2654_15035"/>
<evidence type="ECO:0000256" key="3">
    <source>
        <dbReference type="ARBA" id="ARBA00022553"/>
    </source>
</evidence>
<reference evidence="7 8" key="1">
    <citation type="journal article" date="2010" name="J. Bacteriol.">
        <title>Genome sequences of Pelagibaca bermudensis HTCC2601T and Maritimibacter alkaliphilus HTCC2654T, the type strains of two marine Roseobacter genera.</title>
        <authorList>
            <person name="Thrash J.C."/>
            <person name="Cho J.C."/>
            <person name="Ferriera S."/>
            <person name="Johnson J."/>
            <person name="Vergin K.L."/>
            <person name="Giovannoni S.J."/>
        </authorList>
    </citation>
    <scope>NUCLEOTIDE SEQUENCE [LARGE SCALE GENOMIC DNA]</scope>
    <source>
        <strain evidence="7 8">HTCC2654</strain>
    </source>
</reference>
<dbReference type="eggNOG" id="COG2433">
    <property type="taxonomic scope" value="Bacteria"/>
</dbReference>
<keyword evidence="8" id="KW-1185">Reference proteome</keyword>
<name>A3VH56_9RHOB</name>
<dbReference type="EMBL" id="AAMT01000008">
    <property type="protein sequence ID" value="EAQ12611.1"/>
    <property type="molecule type" value="Genomic_DNA"/>
</dbReference>
<keyword evidence="5" id="KW-0418">Kinase</keyword>
<dbReference type="AlphaFoldDB" id="A3VH56"/>
<evidence type="ECO:0000313" key="7">
    <source>
        <dbReference type="EMBL" id="EAQ12611.1"/>
    </source>
</evidence>
<dbReference type="Proteomes" id="UP000002931">
    <property type="component" value="Unassembled WGS sequence"/>
</dbReference>
<dbReference type="NCBIfam" id="TIGR00229">
    <property type="entry name" value="sensory_box"/>
    <property type="match status" value="1"/>
</dbReference>
<proteinExistence type="predicted"/>
<dbReference type="Gene3D" id="3.30.450.20">
    <property type="entry name" value="PAS domain"/>
    <property type="match status" value="2"/>
</dbReference>
<dbReference type="PROSITE" id="PS50113">
    <property type="entry name" value="PAC"/>
    <property type="match status" value="1"/>
</dbReference>
<evidence type="ECO:0000256" key="5">
    <source>
        <dbReference type="ARBA" id="ARBA00022777"/>
    </source>
</evidence>
<dbReference type="InterPro" id="IPR000014">
    <property type="entry name" value="PAS"/>
</dbReference>